<reference evidence="12 13" key="1">
    <citation type="journal article" date="2021" name="Nat. Plants">
        <title>The Taxus genome provides insights into paclitaxel biosynthesis.</title>
        <authorList>
            <person name="Xiong X."/>
            <person name="Gou J."/>
            <person name="Liao Q."/>
            <person name="Li Y."/>
            <person name="Zhou Q."/>
            <person name="Bi G."/>
            <person name="Li C."/>
            <person name="Du R."/>
            <person name="Wang X."/>
            <person name="Sun T."/>
            <person name="Guo L."/>
            <person name="Liang H."/>
            <person name="Lu P."/>
            <person name="Wu Y."/>
            <person name="Zhang Z."/>
            <person name="Ro D.K."/>
            <person name="Shang Y."/>
            <person name="Huang S."/>
            <person name="Yan J."/>
        </authorList>
    </citation>
    <scope>NUCLEOTIDE SEQUENCE [LARGE SCALE GENOMIC DNA]</scope>
    <source>
        <strain evidence="12">Ta-2019</strain>
    </source>
</reference>
<dbReference type="OMA" id="DCCFRRR"/>
<dbReference type="GO" id="GO:0046872">
    <property type="term" value="F:metal ion binding"/>
    <property type="evidence" value="ECO:0007669"/>
    <property type="project" value="UniProtKB-KW"/>
</dbReference>
<dbReference type="SUPFAM" id="SSF81606">
    <property type="entry name" value="PP2C-like"/>
    <property type="match status" value="1"/>
</dbReference>
<comment type="cofactor">
    <cofactor evidence="1">
        <name>Mn(2+)</name>
        <dbReference type="ChEBI" id="CHEBI:29035"/>
    </cofactor>
</comment>
<dbReference type="EMBL" id="JAHRHJ020000007">
    <property type="protein sequence ID" value="KAH9307228.1"/>
    <property type="molecule type" value="Genomic_DNA"/>
</dbReference>
<dbReference type="GO" id="GO:0004722">
    <property type="term" value="F:protein serine/threonine phosphatase activity"/>
    <property type="evidence" value="ECO:0007669"/>
    <property type="project" value="UniProtKB-EC"/>
</dbReference>
<evidence type="ECO:0000256" key="2">
    <source>
        <dbReference type="ARBA" id="ARBA00001946"/>
    </source>
</evidence>
<dbReference type="InterPro" id="IPR015655">
    <property type="entry name" value="PP2C"/>
</dbReference>
<evidence type="ECO:0000256" key="7">
    <source>
        <dbReference type="ARBA" id="ARBA00022842"/>
    </source>
</evidence>
<evidence type="ECO:0000313" key="12">
    <source>
        <dbReference type="EMBL" id="KAH9307228.1"/>
    </source>
</evidence>
<dbReference type="PROSITE" id="PS51746">
    <property type="entry name" value="PPM_2"/>
    <property type="match status" value="1"/>
</dbReference>
<proteinExistence type="inferred from homology"/>
<feature type="non-terminal residue" evidence="12">
    <location>
        <position position="1"/>
    </location>
</feature>
<organism evidence="12 13">
    <name type="scientific">Taxus chinensis</name>
    <name type="common">Chinese yew</name>
    <name type="synonym">Taxus wallichiana var. chinensis</name>
    <dbReference type="NCBI Taxonomy" id="29808"/>
    <lineage>
        <taxon>Eukaryota</taxon>
        <taxon>Viridiplantae</taxon>
        <taxon>Streptophyta</taxon>
        <taxon>Embryophyta</taxon>
        <taxon>Tracheophyta</taxon>
        <taxon>Spermatophyta</taxon>
        <taxon>Pinopsida</taxon>
        <taxon>Pinidae</taxon>
        <taxon>Conifers II</taxon>
        <taxon>Cupressales</taxon>
        <taxon>Taxaceae</taxon>
        <taxon>Taxus</taxon>
    </lineage>
</organism>
<comment type="caution">
    <text evidence="12">The sequence shown here is derived from an EMBL/GenBank/DDBJ whole genome shotgun (WGS) entry which is preliminary data.</text>
</comment>
<dbReference type="InterPro" id="IPR036457">
    <property type="entry name" value="PPM-type-like_dom_sf"/>
</dbReference>
<accession>A0AA38FQ48</accession>
<evidence type="ECO:0000259" key="11">
    <source>
        <dbReference type="PROSITE" id="PS51746"/>
    </source>
</evidence>
<evidence type="ECO:0000256" key="6">
    <source>
        <dbReference type="ARBA" id="ARBA00022801"/>
    </source>
</evidence>
<evidence type="ECO:0000256" key="4">
    <source>
        <dbReference type="ARBA" id="ARBA00013081"/>
    </source>
</evidence>
<protein>
    <recommendedName>
        <fullName evidence="4">protein-serine/threonine phosphatase</fullName>
        <ecNumber evidence="4">3.1.3.16</ecNumber>
    </recommendedName>
</protein>
<keyword evidence="8 10" id="KW-0904">Protein phosphatase</keyword>
<keyword evidence="13" id="KW-1185">Reference proteome</keyword>
<dbReference type="InterPro" id="IPR001932">
    <property type="entry name" value="PPM-type_phosphatase-like_dom"/>
</dbReference>
<dbReference type="SMART" id="SM00332">
    <property type="entry name" value="PP2Cc"/>
    <property type="match status" value="1"/>
</dbReference>
<evidence type="ECO:0000313" key="13">
    <source>
        <dbReference type="Proteomes" id="UP000824469"/>
    </source>
</evidence>
<gene>
    <name evidence="12" type="ORF">KI387_035139</name>
</gene>
<name>A0AA38FQ48_TAXCH</name>
<dbReference type="AlphaFoldDB" id="A0AA38FQ48"/>
<dbReference type="Proteomes" id="UP000824469">
    <property type="component" value="Unassembled WGS sequence"/>
</dbReference>
<evidence type="ECO:0000256" key="8">
    <source>
        <dbReference type="ARBA" id="ARBA00022912"/>
    </source>
</evidence>
<comment type="similarity">
    <text evidence="3 10">Belongs to the PP2C family.</text>
</comment>
<dbReference type="Gene3D" id="3.60.40.10">
    <property type="entry name" value="PPM-type phosphatase domain"/>
    <property type="match status" value="1"/>
</dbReference>
<evidence type="ECO:0000256" key="9">
    <source>
        <dbReference type="ARBA" id="ARBA00023211"/>
    </source>
</evidence>
<dbReference type="FunFam" id="3.60.40.10:FF:000020">
    <property type="entry name" value="Probable protein phosphatase 2C 42"/>
    <property type="match status" value="1"/>
</dbReference>
<comment type="cofactor">
    <cofactor evidence="2">
        <name>Mg(2+)</name>
        <dbReference type="ChEBI" id="CHEBI:18420"/>
    </cofactor>
</comment>
<feature type="domain" description="PPM-type phosphatase" evidence="11">
    <location>
        <begin position="5"/>
        <end position="307"/>
    </location>
</feature>
<dbReference type="InterPro" id="IPR000222">
    <property type="entry name" value="PP2C_BS"/>
</dbReference>
<keyword evidence="5" id="KW-0479">Metal-binding</keyword>
<dbReference type="PANTHER" id="PTHR47992">
    <property type="entry name" value="PROTEIN PHOSPHATASE"/>
    <property type="match status" value="1"/>
</dbReference>
<sequence length="349" mass="39103">VKEHPSGYLSMAVVQANTSMEDQSQVVTGPWGSFIGVYDGHGGPQASRFLNQHLFQQLEKFVSEQGKMSAEVLRMALSAIEEEFLHFVSRSWEAQPQLASAGSCCLVGVISSNMLYVANLGDSRAVLGSARSKKSIIAERLSTEHNAAEEEVRKELKSLHPDDSHIVVFRNGVWRVKGIIQVSRSIGDIYLKKPEFNRDPLFQHFGFPLAIRRPVLSAEPSVHVHHLQPEDRFIIFASDGLWEQINEQEAAEIVHNSPRTGIAKRLIRAAIQVVAKKREMKYAELQRVERGTRRSYHDDITVVVIYLDHEAIRQQSNLRSHFNQIGARCTSAPIDIFSSDGVEIDGSPD</sequence>
<evidence type="ECO:0000256" key="5">
    <source>
        <dbReference type="ARBA" id="ARBA00022723"/>
    </source>
</evidence>
<keyword evidence="9" id="KW-0464">Manganese</keyword>
<evidence type="ECO:0000256" key="10">
    <source>
        <dbReference type="RuleBase" id="RU003465"/>
    </source>
</evidence>
<evidence type="ECO:0000256" key="3">
    <source>
        <dbReference type="ARBA" id="ARBA00006702"/>
    </source>
</evidence>
<keyword evidence="7" id="KW-0460">Magnesium</keyword>
<keyword evidence="6 10" id="KW-0378">Hydrolase</keyword>
<dbReference type="PROSITE" id="PS01032">
    <property type="entry name" value="PPM_1"/>
    <property type="match status" value="1"/>
</dbReference>
<dbReference type="CDD" id="cd00143">
    <property type="entry name" value="PP2Cc"/>
    <property type="match status" value="1"/>
</dbReference>
<dbReference type="EC" id="3.1.3.16" evidence="4"/>
<evidence type="ECO:0000256" key="1">
    <source>
        <dbReference type="ARBA" id="ARBA00001936"/>
    </source>
</evidence>
<dbReference type="Pfam" id="PF00481">
    <property type="entry name" value="PP2C"/>
    <property type="match status" value="1"/>
</dbReference>